<evidence type="ECO:0000313" key="3">
    <source>
        <dbReference type="Proteomes" id="UP001519460"/>
    </source>
</evidence>
<protein>
    <submittedName>
        <fullName evidence="2">Uncharacterized protein</fullName>
    </submittedName>
</protein>
<dbReference type="EMBL" id="JACVVK020000051">
    <property type="protein sequence ID" value="KAK7498433.1"/>
    <property type="molecule type" value="Genomic_DNA"/>
</dbReference>
<sequence>MNASTKIKFVDPLTGLPELPDYHFPKKKPTAKLPTRSQVGITNRWRHTSEGLQSDMLGCKQAYRALTTAPVPSDYTSNVSKTIRAASATGEFDDSPMQRCATPAWEPTPYRRSKPTLGSRATYDRVRVVGISPQSARKRHVISYGWQ</sequence>
<reference evidence="2 3" key="1">
    <citation type="journal article" date="2023" name="Sci. Data">
        <title>Genome assembly of the Korean intertidal mud-creeper Batillaria attramentaria.</title>
        <authorList>
            <person name="Patra A.K."/>
            <person name="Ho P.T."/>
            <person name="Jun S."/>
            <person name="Lee S.J."/>
            <person name="Kim Y."/>
            <person name="Won Y.J."/>
        </authorList>
    </citation>
    <scope>NUCLEOTIDE SEQUENCE [LARGE SCALE GENOMIC DNA]</scope>
    <source>
        <strain evidence="2">Wonlab-2016</strain>
    </source>
</reference>
<evidence type="ECO:0000256" key="1">
    <source>
        <dbReference type="SAM" id="MobiDB-lite"/>
    </source>
</evidence>
<feature type="non-terminal residue" evidence="2">
    <location>
        <position position="147"/>
    </location>
</feature>
<keyword evidence="3" id="KW-1185">Reference proteome</keyword>
<gene>
    <name evidence="2" type="ORF">BaRGS_00010387</name>
</gene>
<feature type="region of interest" description="Disordered" evidence="1">
    <location>
        <begin position="89"/>
        <end position="118"/>
    </location>
</feature>
<name>A0ABD0LGR7_9CAEN</name>
<proteinExistence type="predicted"/>
<comment type="caution">
    <text evidence="2">The sequence shown here is derived from an EMBL/GenBank/DDBJ whole genome shotgun (WGS) entry which is preliminary data.</text>
</comment>
<dbReference type="Proteomes" id="UP001519460">
    <property type="component" value="Unassembled WGS sequence"/>
</dbReference>
<accession>A0ABD0LGR7</accession>
<evidence type="ECO:0000313" key="2">
    <source>
        <dbReference type="EMBL" id="KAK7498433.1"/>
    </source>
</evidence>
<dbReference type="AlphaFoldDB" id="A0ABD0LGR7"/>
<organism evidence="2 3">
    <name type="scientific">Batillaria attramentaria</name>
    <dbReference type="NCBI Taxonomy" id="370345"/>
    <lineage>
        <taxon>Eukaryota</taxon>
        <taxon>Metazoa</taxon>
        <taxon>Spiralia</taxon>
        <taxon>Lophotrochozoa</taxon>
        <taxon>Mollusca</taxon>
        <taxon>Gastropoda</taxon>
        <taxon>Caenogastropoda</taxon>
        <taxon>Sorbeoconcha</taxon>
        <taxon>Cerithioidea</taxon>
        <taxon>Batillariidae</taxon>
        <taxon>Batillaria</taxon>
    </lineage>
</organism>